<dbReference type="PANTHER" id="PTHR11360">
    <property type="entry name" value="MONOCARBOXYLATE TRANSPORTER"/>
    <property type="match status" value="1"/>
</dbReference>
<comment type="similarity">
    <text evidence="2">Belongs to the major facilitator superfamily. Monocarboxylate porter (TC 2.A.1.13) family.</text>
</comment>
<proteinExistence type="inferred from homology"/>
<feature type="transmembrane region" description="Helical" evidence="3">
    <location>
        <begin position="57"/>
        <end position="80"/>
    </location>
</feature>
<evidence type="ECO:0000313" key="6">
    <source>
        <dbReference type="Proteomes" id="UP000241690"/>
    </source>
</evidence>
<dbReference type="PANTHER" id="PTHR11360:SF234">
    <property type="entry name" value="MFS-TYPE TRANSPORTER DBAD-RELATED"/>
    <property type="match status" value="1"/>
</dbReference>
<feature type="transmembrane region" description="Helical" evidence="3">
    <location>
        <begin position="113"/>
        <end position="138"/>
    </location>
</feature>
<name>A0A2T4ABH8_TRIHA</name>
<dbReference type="RefSeq" id="XP_024774104.1">
    <property type="nucleotide sequence ID" value="XM_024917276.1"/>
</dbReference>
<keyword evidence="3" id="KW-1133">Transmembrane helix</keyword>
<feature type="transmembrane region" description="Helical" evidence="3">
    <location>
        <begin position="285"/>
        <end position="303"/>
    </location>
</feature>
<dbReference type="InterPro" id="IPR011701">
    <property type="entry name" value="MFS"/>
</dbReference>
<dbReference type="GeneID" id="36625845"/>
<accession>A0A2T4ABH8</accession>
<feature type="transmembrane region" description="Helical" evidence="3">
    <location>
        <begin position="87"/>
        <end position="107"/>
    </location>
</feature>
<feature type="transmembrane region" description="Helical" evidence="3">
    <location>
        <begin position="309"/>
        <end position="335"/>
    </location>
</feature>
<evidence type="ECO:0000259" key="4">
    <source>
        <dbReference type="PROSITE" id="PS50850"/>
    </source>
</evidence>
<feature type="transmembrane region" description="Helical" evidence="3">
    <location>
        <begin position="254"/>
        <end position="273"/>
    </location>
</feature>
<dbReference type="InterPro" id="IPR036259">
    <property type="entry name" value="MFS_trans_sf"/>
</dbReference>
<dbReference type="Pfam" id="PF07690">
    <property type="entry name" value="MFS_1"/>
    <property type="match status" value="1"/>
</dbReference>
<protein>
    <recommendedName>
        <fullName evidence="4">Major facilitator superfamily (MFS) profile domain-containing protein</fullName>
    </recommendedName>
</protein>
<sequence>MELSPTSISVSDERLDAWLQVLGSWAVLSLSWGLVNSFGVFQTFYEQQLLKSHSPSAISWIGSLQGALLNWVGVISGPLFDAGYLRVQLMTGSFLIVFAQFMTSISTKYYQLLLAQGICAGIGMGIIVLPATAVLAQYFQKRRALAFGLSSTGSPIGGIIFSINFSKLQPIIGFGWATRVIGFILLGLSAIPIAFMHYHTRPVGVRPLIDKTAVRDLPFIFMAIGAFFAFLTLYIAFFYLELFYQQLNDSGLEFGPYIVTMLNVGSIFGRIVPNFMADKFGSLNVITFCCLASGIVLFGWFGLHNLVGVIFFALLYGLFSRSLVSLLPSCIITLSPDIKYIGTRMGMSFWFAGISLLIGTPIAGAILGNGLHSRWMGLIAYSAAGLMIGFCCFGASRILFWKQNGVAKA</sequence>
<dbReference type="AlphaFoldDB" id="A0A2T4ABH8"/>
<reference evidence="5 6" key="1">
    <citation type="submission" date="2016-07" db="EMBL/GenBank/DDBJ databases">
        <title>Multiple horizontal gene transfer events from other fungi enriched the ability of initially mycotrophic Trichoderma (Ascomycota) to feed on dead plant biomass.</title>
        <authorList>
            <consortium name="DOE Joint Genome Institute"/>
            <person name="Aerts A."/>
            <person name="Atanasova L."/>
            <person name="Chenthamara K."/>
            <person name="Zhang J."/>
            <person name="Grujic M."/>
            <person name="Henrissat B."/>
            <person name="Kuo A."/>
            <person name="Salamov A."/>
            <person name="Lipzen A."/>
            <person name="Labutti K."/>
            <person name="Barry K."/>
            <person name="Miao Y."/>
            <person name="Rahimi M.J."/>
            <person name="Shen Q."/>
            <person name="Grigoriev I.V."/>
            <person name="Kubicek C.P."/>
            <person name="Druzhinina I.S."/>
        </authorList>
    </citation>
    <scope>NUCLEOTIDE SEQUENCE [LARGE SCALE GENOMIC DNA]</scope>
    <source>
        <strain evidence="5 6">CBS 226.95</strain>
    </source>
</reference>
<evidence type="ECO:0000256" key="3">
    <source>
        <dbReference type="SAM" id="Phobius"/>
    </source>
</evidence>
<dbReference type="Proteomes" id="UP000241690">
    <property type="component" value="Unassembled WGS sequence"/>
</dbReference>
<dbReference type="Gene3D" id="1.20.1250.20">
    <property type="entry name" value="MFS general substrate transporter like domains"/>
    <property type="match status" value="2"/>
</dbReference>
<comment type="subcellular location">
    <subcellularLocation>
        <location evidence="1">Membrane</location>
        <topology evidence="1">Multi-pass membrane protein</topology>
    </subcellularLocation>
</comment>
<gene>
    <name evidence="5" type="ORF">M431DRAFT_494661</name>
</gene>
<dbReference type="SUPFAM" id="SSF103473">
    <property type="entry name" value="MFS general substrate transporter"/>
    <property type="match status" value="1"/>
</dbReference>
<dbReference type="GO" id="GO:0016020">
    <property type="term" value="C:membrane"/>
    <property type="evidence" value="ECO:0007669"/>
    <property type="project" value="UniProtKB-SubCell"/>
</dbReference>
<feature type="transmembrane region" description="Helical" evidence="3">
    <location>
        <begin position="171"/>
        <end position="198"/>
    </location>
</feature>
<organism evidence="5 6">
    <name type="scientific">Trichoderma harzianum CBS 226.95</name>
    <dbReference type="NCBI Taxonomy" id="983964"/>
    <lineage>
        <taxon>Eukaryota</taxon>
        <taxon>Fungi</taxon>
        <taxon>Dikarya</taxon>
        <taxon>Ascomycota</taxon>
        <taxon>Pezizomycotina</taxon>
        <taxon>Sordariomycetes</taxon>
        <taxon>Hypocreomycetidae</taxon>
        <taxon>Hypocreales</taxon>
        <taxon>Hypocreaceae</taxon>
        <taxon>Trichoderma</taxon>
    </lineage>
</organism>
<dbReference type="InterPro" id="IPR050327">
    <property type="entry name" value="Proton-linked_MCT"/>
</dbReference>
<evidence type="ECO:0000256" key="2">
    <source>
        <dbReference type="ARBA" id="ARBA00006727"/>
    </source>
</evidence>
<dbReference type="GO" id="GO:0022857">
    <property type="term" value="F:transmembrane transporter activity"/>
    <property type="evidence" value="ECO:0007669"/>
    <property type="project" value="InterPro"/>
</dbReference>
<feature type="transmembrane region" description="Helical" evidence="3">
    <location>
        <begin position="347"/>
        <end position="367"/>
    </location>
</feature>
<feature type="transmembrane region" description="Helical" evidence="3">
    <location>
        <begin position="145"/>
        <end position="165"/>
    </location>
</feature>
<keyword evidence="3" id="KW-0472">Membrane</keyword>
<keyword evidence="3" id="KW-0812">Transmembrane</keyword>
<dbReference type="EMBL" id="KZ679680">
    <property type="protein sequence ID" value="PTB54427.1"/>
    <property type="molecule type" value="Genomic_DNA"/>
</dbReference>
<feature type="transmembrane region" description="Helical" evidence="3">
    <location>
        <begin position="379"/>
        <end position="400"/>
    </location>
</feature>
<evidence type="ECO:0000256" key="1">
    <source>
        <dbReference type="ARBA" id="ARBA00004141"/>
    </source>
</evidence>
<keyword evidence="6" id="KW-1185">Reference proteome</keyword>
<evidence type="ECO:0000313" key="5">
    <source>
        <dbReference type="EMBL" id="PTB54427.1"/>
    </source>
</evidence>
<feature type="domain" description="Major facilitator superfamily (MFS) profile" evidence="4">
    <location>
        <begin position="17"/>
        <end position="409"/>
    </location>
</feature>
<feature type="transmembrane region" description="Helical" evidence="3">
    <location>
        <begin position="219"/>
        <end position="242"/>
    </location>
</feature>
<feature type="transmembrane region" description="Helical" evidence="3">
    <location>
        <begin position="21"/>
        <end position="45"/>
    </location>
</feature>
<dbReference type="PROSITE" id="PS50850">
    <property type="entry name" value="MFS"/>
    <property type="match status" value="1"/>
</dbReference>
<dbReference type="InterPro" id="IPR020846">
    <property type="entry name" value="MFS_dom"/>
</dbReference>